<organism evidence="2 3">
    <name type="scientific">Methanobrevibacter ruminantium (strain ATCC 35063 / DSM 1093 / JCM 13430 / OCM 146 / M1)</name>
    <name type="common">Methanobacterium ruminantium</name>
    <dbReference type="NCBI Taxonomy" id="634498"/>
    <lineage>
        <taxon>Archaea</taxon>
        <taxon>Methanobacteriati</taxon>
        <taxon>Methanobacteriota</taxon>
        <taxon>Methanomada group</taxon>
        <taxon>Methanobacteria</taxon>
        <taxon>Methanobacteriales</taxon>
        <taxon>Methanobacteriaceae</taxon>
        <taxon>Methanobrevibacter</taxon>
    </lineage>
</organism>
<dbReference type="PATRIC" id="fig|634498.28.peg.773"/>
<keyword evidence="3" id="KW-1185">Reference proteome</keyword>
<evidence type="ECO:0000259" key="1">
    <source>
        <dbReference type="PROSITE" id="PS51379"/>
    </source>
</evidence>
<dbReference type="eggNOG" id="arCOG01626">
    <property type="taxonomic scope" value="Archaea"/>
</dbReference>
<dbReference type="PANTHER" id="PTHR43312">
    <property type="entry name" value="D-THREO-ALDOSE 1-DEHYDROGENASE"/>
    <property type="match status" value="1"/>
</dbReference>
<dbReference type="SUPFAM" id="SSF54862">
    <property type="entry name" value="4Fe-4S ferredoxins"/>
    <property type="match status" value="1"/>
</dbReference>
<dbReference type="STRING" id="634498.mru_0773"/>
<gene>
    <name evidence="2" type="ordered locus">mru_0773</name>
</gene>
<feature type="domain" description="4Fe-4S ferredoxin-type" evidence="1">
    <location>
        <begin position="334"/>
        <end position="366"/>
    </location>
</feature>
<dbReference type="PRINTS" id="PR00069">
    <property type="entry name" value="ALDKETRDTASE"/>
</dbReference>
<dbReference type="InterPro" id="IPR023210">
    <property type="entry name" value="NADP_OxRdtase_dom"/>
</dbReference>
<dbReference type="PANTHER" id="PTHR43312:SF2">
    <property type="entry name" value="OXIDOREDUCTASE"/>
    <property type="match status" value="1"/>
</dbReference>
<dbReference type="InterPro" id="IPR017896">
    <property type="entry name" value="4Fe4S_Fe-S-bd"/>
</dbReference>
<dbReference type="GeneID" id="8770422"/>
<dbReference type="GO" id="GO:0016491">
    <property type="term" value="F:oxidoreductase activity"/>
    <property type="evidence" value="ECO:0007669"/>
    <property type="project" value="InterPro"/>
</dbReference>
<dbReference type="InterPro" id="IPR017900">
    <property type="entry name" value="4Fe4S_Fe_S_CS"/>
</dbReference>
<dbReference type="InterPro" id="IPR053135">
    <property type="entry name" value="AKR2_Oxidoreductase"/>
</dbReference>
<dbReference type="EMBL" id="CP001719">
    <property type="protein sequence ID" value="ADC46624.1"/>
    <property type="molecule type" value="Genomic_DNA"/>
</dbReference>
<dbReference type="OrthoDB" id="7236at2157"/>
<dbReference type="AlphaFoldDB" id="D3E263"/>
<proteinExistence type="predicted"/>
<dbReference type="PROSITE" id="PS51379">
    <property type="entry name" value="4FE4S_FER_2"/>
    <property type="match status" value="1"/>
</dbReference>
<protein>
    <submittedName>
        <fullName evidence="2">Oxidoreductase aldo/keto reductase family</fullName>
    </submittedName>
</protein>
<name>D3E263_METRM</name>
<sequence>MTKLGMGMMRLPLLDENDFKSIDYDEVNKMVDLYMESGFNHFDTAFVYHEGIGEESLRKSVVERYPRDSFTVSTKLPLFVITEESQLEGLFKQQLDNCGLDYFDYYLLHNVSGFTENAWKNVDLYSFIQKKKEDGFIKHIGLSTHGNSEFLDGILSKHPELEFVLLQISYLDWEDEAIESRKCLEVAKKHNVKVMIMEPFKGGFLADVPQEAEKIMKDYNPDKSVISWAMRFVANLDGVCLVFTGASNSKQLEENIEEFKNADPLNDDEIEILKEVSQIINKNITVDCTKCRYCVDNCSSNIDIAKLFDIYNKHKLLDTDEWTPHGNAYLNYSKLPDVGIASDCTECEICIEECPQKINIPEVLKDVAKTFETGIYGFGNE</sequence>
<dbReference type="HOGENOM" id="CLU_023205_3_2_2"/>
<evidence type="ECO:0000313" key="2">
    <source>
        <dbReference type="EMBL" id="ADC46624.1"/>
    </source>
</evidence>
<dbReference type="KEGG" id="mru:mru_0773"/>
<dbReference type="Pfam" id="PF13187">
    <property type="entry name" value="Fer4_9"/>
    <property type="match status" value="1"/>
</dbReference>
<reference evidence="2 3" key="1">
    <citation type="journal article" date="2010" name="PLoS ONE">
        <title>The genome sequence of the rumen methanogen Methanobrevibacter ruminantium reveals new possibilities for controlling ruminant methane emissions.</title>
        <authorList>
            <person name="Leahy S.C."/>
            <person name="Kelly W.J."/>
            <person name="Altermann E."/>
            <person name="Ronimus R.S."/>
            <person name="Yeoman C.J."/>
            <person name="Pacheco D.M."/>
            <person name="Li D."/>
            <person name="Kong Z."/>
            <person name="McTavish S."/>
            <person name="Sang C."/>
            <person name="Lambie S.C."/>
            <person name="Janssen P.H."/>
            <person name="Dey D."/>
            <person name="Attwood G.T."/>
        </authorList>
    </citation>
    <scope>NUCLEOTIDE SEQUENCE [LARGE SCALE GENOMIC DNA]</scope>
    <source>
        <strain evidence="3">ATCC 35063 / DSM 1093 / JCM 13430 / OCM 146 / M1</strain>
    </source>
</reference>
<dbReference type="InterPro" id="IPR036812">
    <property type="entry name" value="NAD(P)_OxRdtase_dom_sf"/>
</dbReference>
<dbReference type="SUPFAM" id="SSF51430">
    <property type="entry name" value="NAD(P)-linked oxidoreductase"/>
    <property type="match status" value="1"/>
</dbReference>
<accession>D3E263</accession>
<dbReference type="PROSITE" id="PS00198">
    <property type="entry name" value="4FE4S_FER_1"/>
    <property type="match status" value="1"/>
</dbReference>
<dbReference type="Proteomes" id="UP000008680">
    <property type="component" value="Chromosome"/>
</dbReference>
<dbReference type="RefSeq" id="WP_012955575.1">
    <property type="nucleotide sequence ID" value="NC_013790.1"/>
</dbReference>
<dbReference type="Gene3D" id="3.20.20.100">
    <property type="entry name" value="NADP-dependent oxidoreductase domain"/>
    <property type="match status" value="1"/>
</dbReference>
<evidence type="ECO:0000313" key="3">
    <source>
        <dbReference type="Proteomes" id="UP000008680"/>
    </source>
</evidence>
<dbReference type="InterPro" id="IPR020471">
    <property type="entry name" value="AKR"/>
</dbReference>
<dbReference type="Pfam" id="PF00248">
    <property type="entry name" value="Aldo_ket_red"/>
    <property type="match status" value="1"/>
</dbReference>
<dbReference type="CDD" id="cd19096">
    <property type="entry name" value="AKR_Fe-S_oxidoreductase"/>
    <property type="match status" value="1"/>
</dbReference>